<dbReference type="EC" id="2.7.7.65" evidence="2"/>
<dbReference type="CDD" id="cd01949">
    <property type="entry name" value="GGDEF"/>
    <property type="match status" value="1"/>
</dbReference>
<evidence type="ECO:0000256" key="1">
    <source>
        <dbReference type="ARBA" id="ARBA00001946"/>
    </source>
</evidence>
<dbReference type="Proteomes" id="UP001320119">
    <property type="component" value="Chromosome"/>
</dbReference>
<evidence type="ECO:0000313" key="7">
    <source>
        <dbReference type="EMBL" id="BCD98545.1"/>
    </source>
</evidence>
<dbReference type="GO" id="GO:0005886">
    <property type="term" value="C:plasma membrane"/>
    <property type="evidence" value="ECO:0007669"/>
    <property type="project" value="TreeGrafter"/>
</dbReference>
<comment type="caution">
    <text evidence="4">Lacks conserved residue(s) required for the propagation of feature annotation.</text>
</comment>
<gene>
    <name evidence="7" type="ORF">MARGE09_P2746</name>
</gene>
<dbReference type="NCBIfam" id="TIGR00254">
    <property type="entry name" value="GGDEF"/>
    <property type="match status" value="1"/>
</dbReference>
<dbReference type="GO" id="GO:0052621">
    <property type="term" value="F:diguanylate cyclase activity"/>
    <property type="evidence" value="ECO:0007669"/>
    <property type="project" value="UniProtKB-EC"/>
</dbReference>
<dbReference type="GO" id="GO:0043709">
    <property type="term" value="P:cell adhesion involved in single-species biofilm formation"/>
    <property type="evidence" value="ECO:0007669"/>
    <property type="project" value="TreeGrafter"/>
</dbReference>
<name>A0AAN1WJ36_9GAMM</name>
<organism evidence="7 8">
    <name type="scientific">Marinagarivorans cellulosilyticus</name>
    <dbReference type="NCBI Taxonomy" id="2721545"/>
    <lineage>
        <taxon>Bacteria</taxon>
        <taxon>Pseudomonadati</taxon>
        <taxon>Pseudomonadota</taxon>
        <taxon>Gammaproteobacteria</taxon>
        <taxon>Cellvibrionales</taxon>
        <taxon>Cellvibrionaceae</taxon>
        <taxon>Marinagarivorans</taxon>
    </lineage>
</organism>
<dbReference type="KEGG" id="marq:MARGE09_P2746"/>
<dbReference type="InterPro" id="IPR050469">
    <property type="entry name" value="Diguanylate_Cyclase"/>
</dbReference>
<sequence length="300" mass="33457">MTRALVVDQNVERAKNTEFYLQQEGYKAAITRPGKPCKANCDTQLPDIIVLTVDNWQDQTINTLIELKSATKTKSVPVLVIASCSDPQTLIYSLDLGAHECVLEPTEPQVLAARIRSVLAISERQKKLELANKELAQLASTDALTHVYNRRHFFTQSHAEFARAKRYNRGLSVIMLDIDDFKLVNDRYGHAAGDMALVSLAECCRSIVRESDIVGRLGGEEFAVCCPEADLEGAKIIAERIRGQCEQTLLNYQEQHFCITVSLGVTRLNTEDSSFESIMQRADKLLYSAKDQGRNCAIAC</sequence>
<dbReference type="InterPro" id="IPR000160">
    <property type="entry name" value="GGDEF_dom"/>
</dbReference>
<dbReference type="EMBL" id="AP023086">
    <property type="protein sequence ID" value="BCD98545.1"/>
    <property type="molecule type" value="Genomic_DNA"/>
</dbReference>
<dbReference type="AlphaFoldDB" id="A0AAN1WJ36"/>
<evidence type="ECO:0000256" key="4">
    <source>
        <dbReference type="PROSITE-ProRule" id="PRU00169"/>
    </source>
</evidence>
<dbReference type="GO" id="GO:1902201">
    <property type="term" value="P:negative regulation of bacterial-type flagellum-dependent cell motility"/>
    <property type="evidence" value="ECO:0007669"/>
    <property type="project" value="TreeGrafter"/>
</dbReference>
<accession>A0AAN1WJ36</accession>
<comment type="catalytic activity">
    <reaction evidence="3">
        <text>2 GTP = 3',3'-c-di-GMP + 2 diphosphate</text>
        <dbReference type="Rhea" id="RHEA:24898"/>
        <dbReference type="ChEBI" id="CHEBI:33019"/>
        <dbReference type="ChEBI" id="CHEBI:37565"/>
        <dbReference type="ChEBI" id="CHEBI:58805"/>
        <dbReference type="EC" id="2.7.7.65"/>
    </reaction>
</comment>
<evidence type="ECO:0000259" key="5">
    <source>
        <dbReference type="PROSITE" id="PS50110"/>
    </source>
</evidence>
<dbReference type="InterPro" id="IPR011006">
    <property type="entry name" value="CheY-like_superfamily"/>
</dbReference>
<dbReference type="PROSITE" id="PS50110">
    <property type="entry name" value="RESPONSE_REGULATORY"/>
    <property type="match status" value="1"/>
</dbReference>
<dbReference type="Pfam" id="PF00990">
    <property type="entry name" value="GGDEF"/>
    <property type="match status" value="1"/>
</dbReference>
<dbReference type="PANTHER" id="PTHR45138">
    <property type="entry name" value="REGULATORY COMPONENTS OF SENSORY TRANSDUCTION SYSTEM"/>
    <property type="match status" value="1"/>
</dbReference>
<reference evidence="7 8" key="1">
    <citation type="journal article" date="2022" name="IScience">
        <title>An ultrasensitive nanofiber-based assay for enzymatic hydrolysis and deep-sea microbial degradation of cellulose.</title>
        <authorList>
            <person name="Tsudome M."/>
            <person name="Tachioka M."/>
            <person name="Miyazaki M."/>
            <person name="Uchimura K."/>
            <person name="Tsuda M."/>
            <person name="Takaki Y."/>
            <person name="Deguchi S."/>
        </authorList>
    </citation>
    <scope>NUCLEOTIDE SEQUENCE [LARGE SCALE GENOMIC DNA]</scope>
    <source>
        <strain evidence="7 8">GE09</strain>
    </source>
</reference>
<feature type="domain" description="Response regulatory" evidence="5">
    <location>
        <begin position="3"/>
        <end position="119"/>
    </location>
</feature>
<dbReference type="SUPFAM" id="SSF55073">
    <property type="entry name" value="Nucleotide cyclase"/>
    <property type="match status" value="1"/>
</dbReference>
<dbReference type="RefSeq" id="WP_236982966.1">
    <property type="nucleotide sequence ID" value="NZ_AP023086.1"/>
</dbReference>
<dbReference type="PROSITE" id="PS50887">
    <property type="entry name" value="GGDEF"/>
    <property type="match status" value="1"/>
</dbReference>
<dbReference type="InterPro" id="IPR001789">
    <property type="entry name" value="Sig_transdc_resp-reg_receiver"/>
</dbReference>
<dbReference type="InterPro" id="IPR043128">
    <property type="entry name" value="Rev_trsase/Diguanyl_cyclase"/>
</dbReference>
<dbReference type="PANTHER" id="PTHR45138:SF9">
    <property type="entry name" value="DIGUANYLATE CYCLASE DGCM-RELATED"/>
    <property type="match status" value="1"/>
</dbReference>
<dbReference type="InterPro" id="IPR029787">
    <property type="entry name" value="Nucleotide_cyclase"/>
</dbReference>
<evidence type="ECO:0000256" key="2">
    <source>
        <dbReference type="ARBA" id="ARBA00012528"/>
    </source>
</evidence>
<proteinExistence type="predicted"/>
<dbReference type="SMART" id="SM00267">
    <property type="entry name" value="GGDEF"/>
    <property type="match status" value="1"/>
</dbReference>
<protein>
    <recommendedName>
        <fullName evidence="2">diguanylate cyclase</fullName>
        <ecNumber evidence="2">2.7.7.65</ecNumber>
    </recommendedName>
</protein>
<feature type="domain" description="GGDEF" evidence="6">
    <location>
        <begin position="169"/>
        <end position="300"/>
    </location>
</feature>
<dbReference type="Gene3D" id="3.40.50.2300">
    <property type="match status" value="1"/>
</dbReference>
<evidence type="ECO:0000259" key="6">
    <source>
        <dbReference type="PROSITE" id="PS50887"/>
    </source>
</evidence>
<dbReference type="GO" id="GO:0000160">
    <property type="term" value="P:phosphorelay signal transduction system"/>
    <property type="evidence" value="ECO:0007669"/>
    <property type="project" value="InterPro"/>
</dbReference>
<dbReference type="SUPFAM" id="SSF52172">
    <property type="entry name" value="CheY-like"/>
    <property type="match status" value="1"/>
</dbReference>
<dbReference type="FunFam" id="3.30.70.270:FF:000001">
    <property type="entry name" value="Diguanylate cyclase domain protein"/>
    <property type="match status" value="1"/>
</dbReference>
<comment type="cofactor">
    <cofactor evidence="1">
        <name>Mg(2+)</name>
        <dbReference type="ChEBI" id="CHEBI:18420"/>
    </cofactor>
</comment>
<evidence type="ECO:0000313" key="8">
    <source>
        <dbReference type="Proteomes" id="UP001320119"/>
    </source>
</evidence>
<dbReference type="Gene3D" id="3.30.70.270">
    <property type="match status" value="1"/>
</dbReference>
<evidence type="ECO:0000256" key="3">
    <source>
        <dbReference type="ARBA" id="ARBA00034247"/>
    </source>
</evidence>
<keyword evidence="8" id="KW-1185">Reference proteome</keyword>